<dbReference type="RefSeq" id="WP_254165391.1">
    <property type="nucleotide sequence ID" value="NZ_JANAFB010000007.1"/>
</dbReference>
<evidence type="ECO:0008006" key="4">
    <source>
        <dbReference type="Google" id="ProtNLM"/>
    </source>
</evidence>
<feature type="compositionally biased region" description="Acidic residues" evidence="1">
    <location>
        <begin position="253"/>
        <end position="270"/>
    </location>
</feature>
<organism evidence="2 3">
    <name type="scientific">Rothia santali</name>
    <dbReference type="NCBI Taxonomy" id="2949643"/>
    <lineage>
        <taxon>Bacteria</taxon>
        <taxon>Bacillati</taxon>
        <taxon>Actinomycetota</taxon>
        <taxon>Actinomycetes</taxon>
        <taxon>Micrococcales</taxon>
        <taxon>Micrococcaceae</taxon>
        <taxon>Rothia</taxon>
    </lineage>
</organism>
<comment type="caution">
    <text evidence="2">The sequence shown here is derived from an EMBL/GenBank/DDBJ whole genome shotgun (WGS) entry which is preliminary data.</text>
</comment>
<dbReference type="Proteomes" id="UP001139502">
    <property type="component" value="Unassembled WGS sequence"/>
</dbReference>
<sequence length="337" mass="37119">MASQYLEVDPEFALEHALAAVRRGGRVAAVREAAAIAAYVAEHYDVALRELRTHRRMSGSSEHLALIVDSERALGRIEKALETAAEPTASNLEPAEKVEVALVVSGIHRDRGDLTSARRALEIPELDRKRAFAYSPRLFQAYSDILEEQGQSQDARSWARMAVIAEAALGQGQFEEPEIYEIDVFPDDEPEGLPLTDPEEEPMSTEEFQPDEEQTIVDGFEPEELATEEIRAELGDVADKSLLEEENPGSPDATDEAEIEGDVVTEDVADEGFGSDLDGDPEELEGDIVPEDGEGELYPADMTGEDPETEPVQEIDEETEQYLEALDVEEEDEDTTA</sequence>
<evidence type="ECO:0000313" key="2">
    <source>
        <dbReference type="EMBL" id="MCP3425280.1"/>
    </source>
</evidence>
<name>A0A9X2HBP4_9MICC</name>
<dbReference type="EMBL" id="JANAFB010000007">
    <property type="protein sequence ID" value="MCP3425280.1"/>
    <property type="molecule type" value="Genomic_DNA"/>
</dbReference>
<feature type="compositionally biased region" description="Acidic residues" evidence="1">
    <location>
        <begin position="185"/>
        <end position="227"/>
    </location>
</feature>
<gene>
    <name evidence="2" type="ORF">NBM05_04380</name>
</gene>
<accession>A0A9X2HBP4</accession>
<reference evidence="2" key="1">
    <citation type="submission" date="2022-06" db="EMBL/GenBank/DDBJ databases">
        <title>Rothia sp. isolated from sandalwood seedling.</title>
        <authorList>
            <person name="Tuikhar N."/>
            <person name="Kirdat K."/>
            <person name="Thorat V."/>
            <person name="Swetha P."/>
            <person name="Padma S."/>
            <person name="Sundararaj R."/>
            <person name="Yadav A."/>
        </authorList>
    </citation>
    <scope>NUCLEOTIDE SEQUENCE</scope>
    <source>
        <strain evidence="2">AR01</strain>
    </source>
</reference>
<feature type="region of interest" description="Disordered" evidence="1">
    <location>
        <begin position="185"/>
        <end position="316"/>
    </location>
</feature>
<evidence type="ECO:0000313" key="3">
    <source>
        <dbReference type="Proteomes" id="UP001139502"/>
    </source>
</evidence>
<proteinExistence type="predicted"/>
<feature type="compositionally biased region" description="Basic and acidic residues" evidence="1">
    <location>
        <begin position="228"/>
        <end position="243"/>
    </location>
</feature>
<evidence type="ECO:0000256" key="1">
    <source>
        <dbReference type="SAM" id="MobiDB-lite"/>
    </source>
</evidence>
<feature type="compositionally biased region" description="Acidic residues" evidence="1">
    <location>
        <begin position="277"/>
        <end position="295"/>
    </location>
</feature>
<dbReference type="AlphaFoldDB" id="A0A9X2HBP4"/>
<keyword evidence="3" id="KW-1185">Reference proteome</keyword>
<feature type="compositionally biased region" description="Acidic residues" evidence="1">
    <location>
        <begin position="303"/>
        <end position="316"/>
    </location>
</feature>
<protein>
    <recommendedName>
        <fullName evidence="4">TPR-repeat-containing protein</fullName>
    </recommendedName>
</protein>